<accession>A0ABW2FLY5</accession>
<dbReference type="SMART" id="SM00701">
    <property type="entry name" value="PGRP"/>
    <property type="match status" value="1"/>
</dbReference>
<organism evidence="4 5">
    <name type="scientific">Kitasatospora paranensis</name>
    <dbReference type="NCBI Taxonomy" id="258053"/>
    <lineage>
        <taxon>Bacteria</taxon>
        <taxon>Bacillati</taxon>
        <taxon>Actinomycetota</taxon>
        <taxon>Actinomycetes</taxon>
        <taxon>Kitasatosporales</taxon>
        <taxon>Streptomycetaceae</taxon>
        <taxon>Kitasatospora</taxon>
    </lineage>
</organism>
<evidence type="ECO:0000259" key="3">
    <source>
        <dbReference type="SMART" id="SM00701"/>
    </source>
</evidence>
<dbReference type="CDD" id="cd06583">
    <property type="entry name" value="PGRP"/>
    <property type="match status" value="1"/>
</dbReference>
<feature type="domain" description="Peptidoglycan recognition protein family" evidence="3">
    <location>
        <begin position="56"/>
        <end position="197"/>
    </location>
</feature>
<evidence type="ECO:0000313" key="4">
    <source>
        <dbReference type="EMBL" id="MFC7178235.1"/>
    </source>
</evidence>
<name>A0ABW2FLY5_9ACTN</name>
<dbReference type="RefSeq" id="WP_345708927.1">
    <property type="nucleotide sequence ID" value="NZ_BAABKV010000001.1"/>
</dbReference>
<dbReference type="PANTHER" id="PTHR11022:SF41">
    <property type="entry name" value="PEPTIDOGLYCAN-RECOGNITION PROTEIN LC-RELATED"/>
    <property type="match status" value="1"/>
</dbReference>
<gene>
    <name evidence="4" type="ORF">ACFQMG_01510</name>
</gene>
<dbReference type="InterPro" id="IPR002502">
    <property type="entry name" value="Amidase_domain"/>
</dbReference>
<dbReference type="Gene3D" id="3.40.80.10">
    <property type="entry name" value="Peptidoglycan recognition protein-like"/>
    <property type="match status" value="1"/>
</dbReference>
<proteinExistence type="inferred from homology"/>
<dbReference type="SMART" id="SM00644">
    <property type="entry name" value="Ami_2"/>
    <property type="match status" value="1"/>
</dbReference>
<dbReference type="InterPro" id="IPR006619">
    <property type="entry name" value="PGRP_domain_met/bac"/>
</dbReference>
<feature type="domain" description="N-acetylmuramoyl-L-alanine amidase" evidence="2">
    <location>
        <begin position="68"/>
        <end position="231"/>
    </location>
</feature>
<evidence type="ECO:0000259" key="2">
    <source>
        <dbReference type="SMART" id="SM00644"/>
    </source>
</evidence>
<dbReference type="Pfam" id="PF01510">
    <property type="entry name" value="Amidase_2"/>
    <property type="match status" value="1"/>
</dbReference>
<sequence length="269" mass="28726">MDIDRRLVLRRVLQATTAGALVALPALGRPRPVTHPVAHEQPAVVAAPARPVPPEPPIVPRSDWQTPPDLPSIQYDRAVRAAFVHHTENPNTYRAKDVPDILRAICRDHLENRGWDDIGYNFLVDRFGTIYEGRAGGIDRPVVGAHTVGFNRETVGIAAIGTYSTGAEVPEPVVTAMAGLIAWKLGSYGNDPHGQYELTSTSSDSRFPVSTRHVFNAVSGHRDAFCTLCPGESLYAVLPQITDRAAAIQQAAAAAAPAATGPAAGPTRA</sequence>
<dbReference type="PANTHER" id="PTHR11022">
    <property type="entry name" value="PEPTIDOGLYCAN RECOGNITION PROTEIN"/>
    <property type="match status" value="1"/>
</dbReference>
<dbReference type="EMBL" id="JBHTAJ010000002">
    <property type="protein sequence ID" value="MFC7178235.1"/>
    <property type="molecule type" value="Genomic_DNA"/>
</dbReference>
<evidence type="ECO:0000256" key="1">
    <source>
        <dbReference type="ARBA" id="ARBA00007553"/>
    </source>
</evidence>
<dbReference type="Proteomes" id="UP001596435">
    <property type="component" value="Unassembled WGS sequence"/>
</dbReference>
<dbReference type="InterPro" id="IPR015510">
    <property type="entry name" value="PGRP"/>
</dbReference>
<evidence type="ECO:0000313" key="5">
    <source>
        <dbReference type="Proteomes" id="UP001596435"/>
    </source>
</evidence>
<comment type="similarity">
    <text evidence="1">Belongs to the N-acetylmuramoyl-L-alanine amidase 2 family.</text>
</comment>
<dbReference type="SUPFAM" id="SSF55846">
    <property type="entry name" value="N-acetylmuramoyl-L-alanine amidase-like"/>
    <property type="match status" value="1"/>
</dbReference>
<comment type="caution">
    <text evidence="4">The sequence shown here is derived from an EMBL/GenBank/DDBJ whole genome shotgun (WGS) entry which is preliminary data.</text>
</comment>
<reference evidence="5" key="1">
    <citation type="journal article" date="2019" name="Int. J. Syst. Evol. Microbiol.">
        <title>The Global Catalogue of Microorganisms (GCM) 10K type strain sequencing project: providing services to taxonomists for standard genome sequencing and annotation.</title>
        <authorList>
            <consortium name="The Broad Institute Genomics Platform"/>
            <consortium name="The Broad Institute Genome Sequencing Center for Infectious Disease"/>
            <person name="Wu L."/>
            <person name="Ma J."/>
        </authorList>
    </citation>
    <scope>NUCLEOTIDE SEQUENCE [LARGE SCALE GENOMIC DNA]</scope>
    <source>
        <strain evidence="5">CGMCC 1.12859</strain>
    </source>
</reference>
<dbReference type="InterPro" id="IPR036505">
    <property type="entry name" value="Amidase/PGRP_sf"/>
</dbReference>
<protein>
    <submittedName>
        <fullName evidence="4">Peptidoglycan recognition protein</fullName>
    </submittedName>
</protein>
<keyword evidence="5" id="KW-1185">Reference proteome</keyword>